<dbReference type="GO" id="GO:0016020">
    <property type="term" value="C:membrane"/>
    <property type="evidence" value="ECO:0007669"/>
    <property type="project" value="UniProtKB-SubCell"/>
</dbReference>
<dbReference type="PANTHER" id="PTHR13929">
    <property type="entry name" value="1,4-DIHYDROXY-2-NAPHTHOATE OCTAPRENYLTRANSFERASE"/>
    <property type="match status" value="1"/>
</dbReference>
<evidence type="ECO:0000313" key="10">
    <source>
        <dbReference type="Proteomes" id="UP000285859"/>
    </source>
</evidence>
<feature type="transmembrane region" description="Helical" evidence="8">
    <location>
        <begin position="282"/>
        <end position="302"/>
    </location>
</feature>
<evidence type="ECO:0000256" key="2">
    <source>
        <dbReference type="ARBA" id="ARBA00004863"/>
    </source>
</evidence>
<dbReference type="InterPro" id="IPR026046">
    <property type="entry name" value="UBIAD1"/>
</dbReference>
<comment type="pathway">
    <text evidence="2">Quinol/quinone metabolism; menaquinone biosynthesis.</text>
</comment>
<dbReference type="RefSeq" id="WP_128267470.1">
    <property type="nucleotide sequence ID" value="NZ_JACCJA010000002.1"/>
</dbReference>
<proteinExistence type="predicted"/>
<keyword evidence="7 8" id="KW-0472">Membrane</keyword>
<protein>
    <submittedName>
        <fullName evidence="9">Prenyltransferase</fullName>
    </submittedName>
</protein>
<evidence type="ECO:0000256" key="7">
    <source>
        <dbReference type="ARBA" id="ARBA00023136"/>
    </source>
</evidence>
<dbReference type="AlphaFoldDB" id="A0A3S3N8R1"/>
<feature type="transmembrane region" description="Helical" evidence="8">
    <location>
        <begin position="37"/>
        <end position="58"/>
    </location>
</feature>
<feature type="transmembrane region" description="Helical" evidence="8">
    <location>
        <begin position="225"/>
        <end position="245"/>
    </location>
</feature>
<keyword evidence="5 8" id="KW-0812">Transmembrane</keyword>
<comment type="caution">
    <text evidence="9">The sequence shown here is derived from an EMBL/GenBank/DDBJ whole genome shotgun (WGS) entry which is preliminary data.</text>
</comment>
<reference evidence="9 10" key="1">
    <citation type="submission" date="2019-01" db="EMBL/GenBank/DDBJ databases">
        <title>Whole genome sequence of Lactococcus lactis isolated from cow milk.</title>
        <authorList>
            <person name="Sundararaman A."/>
            <person name="Tamang J.-P."/>
            <person name="Halami P."/>
        </authorList>
    </citation>
    <scope>NUCLEOTIDE SEQUENCE [LARGE SCALE GENOMIC DNA]</scope>
    <source>
        <strain evidence="9 10">C2D</strain>
    </source>
</reference>
<evidence type="ECO:0000256" key="3">
    <source>
        <dbReference type="ARBA" id="ARBA00022428"/>
    </source>
</evidence>
<evidence type="ECO:0000256" key="5">
    <source>
        <dbReference type="ARBA" id="ARBA00022692"/>
    </source>
</evidence>
<dbReference type="Gene3D" id="1.10.357.140">
    <property type="entry name" value="UbiA prenyltransferase"/>
    <property type="match status" value="1"/>
</dbReference>
<accession>A0A3S3N8R1</accession>
<comment type="subcellular location">
    <subcellularLocation>
        <location evidence="1">Membrane</location>
        <topology evidence="1">Multi-pass membrane protein</topology>
    </subcellularLocation>
</comment>
<feature type="transmembrane region" description="Helical" evidence="8">
    <location>
        <begin position="118"/>
        <end position="136"/>
    </location>
</feature>
<organism evidence="9 10">
    <name type="scientific">Lactococcus lactis</name>
    <dbReference type="NCBI Taxonomy" id="1358"/>
    <lineage>
        <taxon>Bacteria</taxon>
        <taxon>Bacillati</taxon>
        <taxon>Bacillota</taxon>
        <taxon>Bacilli</taxon>
        <taxon>Lactobacillales</taxon>
        <taxon>Streptococcaceae</taxon>
        <taxon>Lactococcus</taxon>
    </lineage>
</organism>
<name>A0A3S3N8R1_9LACT</name>
<dbReference type="InterPro" id="IPR000537">
    <property type="entry name" value="UbiA_prenyltransferase"/>
</dbReference>
<dbReference type="Proteomes" id="UP000285859">
    <property type="component" value="Unassembled WGS sequence"/>
</dbReference>
<dbReference type="EMBL" id="SAXH01000001">
    <property type="protein sequence ID" value="RWR49719.1"/>
    <property type="molecule type" value="Genomic_DNA"/>
</dbReference>
<dbReference type="NCBIfam" id="NF004752">
    <property type="entry name" value="PRK06080.1-4"/>
    <property type="match status" value="1"/>
</dbReference>
<feature type="transmembrane region" description="Helical" evidence="8">
    <location>
        <begin position="172"/>
        <end position="193"/>
    </location>
</feature>
<dbReference type="Pfam" id="PF01040">
    <property type="entry name" value="UbiA"/>
    <property type="match status" value="1"/>
</dbReference>
<keyword evidence="6 8" id="KW-1133">Transmembrane helix</keyword>
<keyword evidence="4 9" id="KW-0808">Transferase</keyword>
<dbReference type="UniPathway" id="UPA00079"/>
<sequence length="304" mass="34252">MNFKIFAELIELKAKTASIFPFLLGLAYSLYHYQSVNLSALAIYFVAMFMFNCFVDIWDNYNDYHKAVDTDDYQKNTNIIGRENLSMLSMGLIKSLLAFFFFGSLILGIIVALMTGWAVFWLGLLCYVVGVFYAGGPKPLSSLPLGELLSGLTMGYVIFLICLYINSSQNFVWSFANLATTFLIALPNTLLIANLMLANNTCDLEEDEANHRYTIVHYIGKKAALIWWTTALILAFVAIVVAVILGLLSPIMLLILLIAPLMIKFAKPYLQKQVKKETFISSVKILMVFQLVQVLLFFVSLIKF</sequence>
<evidence type="ECO:0000313" key="9">
    <source>
        <dbReference type="EMBL" id="RWR49719.1"/>
    </source>
</evidence>
<dbReference type="GO" id="GO:0009234">
    <property type="term" value="P:menaquinone biosynthetic process"/>
    <property type="evidence" value="ECO:0007669"/>
    <property type="project" value="UniProtKB-UniPathway"/>
</dbReference>
<feature type="transmembrane region" description="Helical" evidence="8">
    <location>
        <begin position="148"/>
        <end position="166"/>
    </location>
</feature>
<dbReference type="InterPro" id="IPR044878">
    <property type="entry name" value="UbiA_sf"/>
</dbReference>
<evidence type="ECO:0000256" key="6">
    <source>
        <dbReference type="ARBA" id="ARBA00022989"/>
    </source>
</evidence>
<feature type="transmembrane region" description="Helical" evidence="8">
    <location>
        <begin position="92"/>
        <end position="112"/>
    </location>
</feature>
<keyword evidence="3" id="KW-0474">Menaquinone biosynthesis</keyword>
<gene>
    <name evidence="9" type="ORF">EO246_00980</name>
</gene>
<dbReference type="GO" id="GO:0004659">
    <property type="term" value="F:prenyltransferase activity"/>
    <property type="evidence" value="ECO:0007669"/>
    <property type="project" value="InterPro"/>
</dbReference>
<dbReference type="GO" id="GO:0042371">
    <property type="term" value="P:vitamin K biosynthetic process"/>
    <property type="evidence" value="ECO:0007669"/>
    <property type="project" value="TreeGrafter"/>
</dbReference>
<dbReference type="CDD" id="cd13962">
    <property type="entry name" value="PT_UbiA_UBIAD1"/>
    <property type="match status" value="1"/>
</dbReference>
<dbReference type="PANTHER" id="PTHR13929:SF0">
    <property type="entry name" value="UBIA PRENYLTRANSFERASE DOMAIN-CONTAINING PROTEIN 1"/>
    <property type="match status" value="1"/>
</dbReference>
<evidence type="ECO:0000256" key="1">
    <source>
        <dbReference type="ARBA" id="ARBA00004141"/>
    </source>
</evidence>
<dbReference type="PIRSF" id="PIRSF005355">
    <property type="entry name" value="UBIAD1"/>
    <property type="match status" value="1"/>
</dbReference>
<evidence type="ECO:0000256" key="4">
    <source>
        <dbReference type="ARBA" id="ARBA00022679"/>
    </source>
</evidence>
<evidence type="ECO:0000256" key="8">
    <source>
        <dbReference type="SAM" id="Phobius"/>
    </source>
</evidence>